<keyword evidence="3" id="KW-1185">Reference proteome</keyword>
<reference evidence="2" key="1">
    <citation type="submission" date="2014-09" db="EMBL/GenBank/DDBJ databases">
        <title>Genome sequence of the luminous mushroom Mycena chlorophos for searching fungal bioluminescence genes.</title>
        <authorList>
            <person name="Tanaka Y."/>
            <person name="Kasuga D."/>
            <person name="Oba Y."/>
            <person name="Hase S."/>
            <person name="Sato K."/>
            <person name="Oba Y."/>
            <person name="Sakakibara Y."/>
        </authorList>
    </citation>
    <scope>NUCLEOTIDE SEQUENCE</scope>
</reference>
<accession>A0ABQ0M0V5</accession>
<evidence type="ECO:0000313" key="2">
    <source>
        <dbReference type="EMBL" id="GAT56862.1"/>
    </source>
</evidence>
<feature type="region of interest" description="Disordered" evidence="1">
    <location>
        <begin position="282"/>
        <end position="301"/>
    </location>
</feature>
<evidence type="ECO:0000313" key="3">
    <source>
        <dbReference type="Proteomes" id="UP000815677"/>
    </source>
</evidence>
<dbReference type="Proteomes" id="UP000815677">
    <property type="component" value="Unassembled WGS sequence"/>
</dbReference>
<proteinExistence type="predicted"/>
<evidence type="ECO:0000256" key="1">
    <source>
        <dbReference type="SAM" id="MobiDB-lite"/>
    </source>
</evidence>
<feature type="compositionally biased region" description="Polar residues" evidence="1">
    <location>
        <begin position="359"/>
        <end position="376"/>
    </location>
</feature>
<organism evidence="2 3">
    <name type="scientific">Mycena chlorophos</name>
    <name type="common">Agaric fungus</name>
    <name type="synonym">Agaricus chlorophos</name>
    <dbReference type="NCBI Taxonomy" id="658473"/>
    <lineage>
        <taxon>Eukaryota</taxon>
        <taxon>Fungi</taxon>
        <taxon>Dikarya</taxon>
        <taxon>Basidiomycota</taxon>
        <taxon>Agaricomycotina</taxon>
        <taxon>Agaricomycetes</taxon>
        <taxon>Agaricomycetidae</taxon>
        <taxon>Agaricales</taxon>
        <taxon>Marasmiineae</taxon>
        <taxon>Mycenaceae</taxon>
        <taxon>Mycena</taxon>
    </lineage>
</organism>
<sequence>MIRGDVLVVRSGSLETENNADGWLRFGFGPIEAAQLQPSTRGEMTPDWVKCSTFSLASGCFWRWMTFMVGRRQAVISVFGRPPLDLDHHLENPPLSPSLSPTRAAGASCSATGRARSCQCALKDGLQAGRTASGTDCKWAFGGGKGPVHNNARPRRRRRHSSSLWLQAARNAPTRLSQCTSASFAKLSKPTDSDFAGCYTSVANSCNGWGRGSFAADVVEMTVELERRGRNRKALQENDRPVKARNMLYEPSEKEGDCQANIRERPLQARHTLLTKVVGPQAPFREPSSITRSSPSTLSSTRTPCISVRCLSTPRECLGTRDRPHHNTEVLVARCFGAGKAGVGGPHDATTLHRRTDIGASTPSLRSNSFNKTGES</sequence>
<feature type="region of interest" description="Disordered" evidence="1">
    <location>
        <begin position="342"/>
        <end position="376"/>
    </location>
</feature>
<dbReference type="EMBL" id="DF849355">
    <property type="protein sequence ID" value="GAT56862.1"/>
    <property type="molecule type" value="Genomic_DNA"/>
</dbReference>
<protein>
    <submittedName>
        <fullName evidence="2">Uncharacterized protein</fullName>
    </submittedName>
</protein>
<gene>
    <name evidence="2" type="ORF">MCHLO_13458</name>
</gene>
<feature type="compositionally biased region" description="Low complexity" evidence="1">
    <location>
        <begin position="285"/>
        <end position="301"/>
    </location>
</feature>
<name>A0ABQ0M0V5_MYCCL</name>